<keyword evidence="1" id="KW-0812">Transmembrane</keyword>
<feature type="domain" description="Putative zinc-finger" evidence="2">
    <location>
        <begin position="145"/>
        <end position="165"/>
    </location>
</feature>
<name>A0ABT2MVK2_9CYAN</name>
<feature type="transmembrane region" description="Helical" evidence="1">
    <location>
        <begin position="587"/>
        <end position="607"/>
    </location>
</feature>
<comment type="caution">
    <text evidence="3">The sequence shown here is derived from an EMBL/GenBank/DDBJ whole genome shotgun (WGS) entry which is preliminary data.</text>
</comment>
<dbReference type="PANTHER" id="PTHR30273:SF2">
    <property type="entry name" value="PROTEIN FECR"/>
    <property type="match status" value="1"/>
</dbReference>
<dbReference type="InterPro" id="IPR012373">
    <property type="entry name" value="Ferrdict_sens_TM"/>
</dbReference>
<sequence>MNPNYESHHAPQKPALGGSRFFNLTDRNQPMALWNSVTPDSAHLDDDLSADQFELLSAYLDGEVTDTERQQVEGWLENDGSLRDLHSRLLTLHHGWTSLPAPPESQPVDALLKGVFSRLDEIEQQESFTAIVTDHTVAAISADRVELLSAYLDGEVSETERQQVETWLSTNASLRDLHSRLLSLHQGWTSLPAPSEVQPVDSLLNGVFSRLDEIEQQEAVTLFVADRPVAAIPVDRFELLSAYLDGEVTETEHQQVEAWLSSDPSFRDLHSRLLSLHQEFVSLPAPPEAQPVDALLSAVFSRIDDIAQPEAVTPLVGDRAVAAIPADRFELLSAYLDGETTQTESEQVESWLSSDAALRQVYAGLLTLRQELVSLPAPLEAQPVDALLSAVFSRIDDIAQPEAVTHRVGDRSVAAIPAKQFELLSAYLDGEATHAESQVVESLLSSDATFRQVHSRLLNLRQELVSLPAPLEAQPLDALLTGVFSRIDQLEQLEAKIPMVCEGENVAIAAGRFELVSAYIDGEATQSERRQVQEWLDRDPEVKRLYLNLIKLRESVQVLPVPAPVQPVQETVQNLFRRLDRQRQRRVLWGGVAIAALMLAGLSSLIFRDRSYSPQMATVPAETQTPSERLMIALNGSVVEIPEAPEATEPKPIESRALFVE</sequence>
<proteinExistence type="predicted"/>
<keyword evidence="1" id="KW-1133">Transmembrane helix</keyword>
<dbReference type="InterPro" id="IPR027383">
    <property type="entry name" value="Znf_put"/>
</dbReference>
<evidence type="ECO:0000259" key="2">
    <source>
        <dbReference type="Pfam" id="PF13490"/>
    </source>
</evidence>
<evidence type="ECO:0000313" key="4">
    <source>
        <dbReference type="Proteomes" id="UP001525890"/>
    </source>
</evidence>
<organism evidence="3 4">
    <name type="scientific">Laspinema palackyanum D2a</name>
    <dbReference type="NCBI Taxonomy" id="2953684"/>
    <lineage>
        <taxon>Bacteria</taxon>
        <taxon>Bacillati</taxon>
        <taxon>Cyanobacteriota</taxon>
        <taxon>Cyanophyceae</taxon>
        <taxon>Oscillatoriophycideae</taxon>
        <taxon>Oscillatoriales</taxon>
        <taxon>Laspinemataceae</taxon>
        <taxon>Laspinema</taxon>
        <taxon>Laspinema palackyanum</taxon>
    </lineage>
</organism>
<keyword evidence="1" id="KW-0472">Membrane</keyword>
<dbReference type="PANTHER" id="PTHR30273">
    <property type="entry name" value="PERIPLASMIC SIGNAL SENSOR AND SIGMA FACTOR ACTIVATOR FECR-RELATED"/>
    <property type="match status" value="1"/>
</dbReference>
<dbReference type="EMBL" id="JAMXFF010000026">
    <property type="protein sequence ID" value="MCT7968025.1"/>
    <property type="molecule type" value="Genomic_DNA"/>
</dbReference>
<evidence type="ECO:0000313" key="3">
    <source>
        <dbReference type="EMBL" id="MCT7968025.1"/>
    </source>
</evidence>
<dbReference type="Proteomes" id="UP001525890">
    <property type="component" value="Unassembled WGS sequence"/>
</dbReference>
<dbReference type="Pfam" id="PF13490">
    <property type="entry name" value="zf-HC2"/>
    <property type="match status" value="1"/>
</dbReference>
<evidence type="ECO:0000256" key="1">
    <source>
        <dbReference type="SAM" id="Phobius"/>
    </source>
</evidence>
<gene>
    <name evidence="3" type="ORF">NG799_17070</name>
</gene>
<dbReference type="RefSeq" id="WP_368007571.1">
    <property type="nucleotide sequence ID" value="NZ_JAMXFF010000026.1"/>
</dbReference>
<accession>A0ABT2MVK2</accession>
<protein>
    <recommendedName>
        <fullName evidence="2">Putative zinc-finger domain-containing protein</fullName>
    </recommendedName>
</protein>
<keyword evidence="4" id="KW-1185">Reference proteome</keyword>
<reference evidence="3 4" key="1">
    <citation type="journal article" date="2022" name="Front. Microbiol.">
        <title>High genomic differentiation and limited gene flow indicate recent cryptic speciation within the genus Laspinema (cyanobacteria).</title>
        <authorList>
            <person name="Stanojkovic A."/>
            <person name="Skoupy S."/>
            <person name="Skaloud P."/>
            <person name="Dvorak P."/>
        </authorList>
    </citation>
    <scope>NUCLEOTIDE SEQUENCE [LARGE SCALE GENOMIC DNA]</scope>
    <source>
        <strain evidence="3 4">D2a</strain>
    </source>
</reference>